<feature type="repeat" description="ANK" evidence="3">
    <location>
        <begin position="214"/>
        <end position="240"/>
    </location>
</feature>
<comment type="caution">
    <text evidence="4">The sequence shown here is derived from an EMBL/GenBank/DDBJ whole genome shotgun (WGS) entry which is preliminary data.</text>
</comment>
<dbReference type="EMBL" id="LSRX01000020">
    <property type="protein sequence ID" value="OLQ14110.1"/>
    <property type="molecule type" value="Genomic_DNA"/>
</dbReference>
<feature type="repeat" description="ANK" evidence="3">
    <location>
        <begin position="280"/>
        <end position="312"/>
    </location>
</feature>
<gene>
    <name evidence="4" type="primary">ANK1</name>
    <name evidence="4" type="ORF">AK812_SmicGene1856</name>
</gene>
<dbReference type="SMART" id="SM00248">
    <property type="entry name" value="ANK"/>
    <property type="match status" value="8"/>
</dbReference>
<name>A0A1Q9F333_SYMMI</name>
<dbReference type="Pfam" id="PF00023">
    <property type="entry name" value="Ank"/>
    <property type="match status" value="1"/>
</dbReference>
<dbReference type="InterPro" id="IPR036770">
    <property type="entry name" value="Ankyrin_rpt-contain_sf"/>
</dbReference>
<feature type="repeat" description="ANK" evidence="3">
    <location>
        <begin position="148"/>
        <end position="180"/>
    </location>
</feature>
<dbReference type="InterPro" id="IPR050889">
    <property type="entry name" value="Dendritic_Spine_Reg/Scaffold"/>
</dbReference>
<accession>A0A1Q9F333</accession>
<feature type="repeat" description="ANK" evidence="3">
    <location>
        <begin position="181"/>
        <end position="213"/>
    </location>
</feature>
<dbReference type="PANTHER" id="PTHR24166:SF63">
    <property type="entry name" value="ANKYRIN REPEAT DOMAIN 29"/>
    <property type="match status" value="1"/>
</dbReference>
<evidence type="ECO:0000313" key="4">
    <source>
        <dbReference type="EMBL" id="OLQ14110.1"/>
    </source>
</evidence>
<dbReference type="InterPro" id="IPR002110">
    <property type="entry name" value="Ankyrin_rpt"/>
</dbReference>
<organism evidence="4 5">
    <name type="scientific">Symbiodinium microadriaticum</name>
    <name type="common">Dinoflagellate</name>
    <name type="synonym">Zooxanthella microadriatica</name>
    <dbReference type="NCBI Taxonomy" id="2951"/>
    <lineage>
        <taxon>Eukaryota</taxon>
        <taxon>Sar</taxon>
        <taxon>Alveolata</taxon>
        <taxon>Dinophyceae</taxon>
        <taxon>Suessiales</taxon>
        <taxon>Symbiodiniaceae</taxon>
        <taxon>Symbiodinium</taxon>
    </lineage>
</organism>
<evidence type="ECO:0000313" key="5">
    <source>
        <dbReference type="Proteomes" id="UP000186817"/>
    </source>
</evidence>
<dbReference type="PANTHER" id="PTHR24166">
    <property type="entry name" value="ROLLING PEBBLES, ISOFORM B"/>
    <property type="match status" value="1"/>
</dbReference>
<evidence type="ECO:0000256" key="2">
    <source>
        <dbReference type="ARBA" id="ARBA00023043"/>
    </source>
</evidence>
<dbReference type="Pfam" id="PF12796">
    <property type="entry name" value="Ank_2"/>
    <property type="match status" value="2"/>
</dbReference>
<dbReference type="PRINTS" id="PR01415">
    <property type="entry name" value="ANKYRIN"/>
</dbReference>
<evidence type="ECO:0000256" key="1">
    <source>
        <dbReference type="ARBA" id="ARBA00022737"/>
    </source>
</evidence>
<keyword evidence="2 3" id="KW-0040">ANK repeat</keyword>
<proteinExistence type="predicted"/>
<keyword evidence="1" id="KW-0677">Repeat</keyword>
<keyword evidence="5" id="KW-1185">Reference proteome</keyword>
<feature type="repeat" description="ANK" evidence="3">
    <location>
        <begin position="115"/>
        <end position="147"/>
    </location>
</feature>
<dbReference type="PROSITE" id="PS50088">
    <property type="entry name" value="ANK_REPEAT"/>
    <property type="match status" value="6"/>
</dbReference>
<dbReference type="Proteomes" id="UP000186817">
    <property type="component" value="Unassembled WGS sequence"/>
</dbReference>
<dbReference type="AlphaFoldDB" id="A0A1Q9F333"/>
<reference evidence="4 5" key="1">
    <citation type="submission" date="2016-02" db="EMBL/GenBank/DDBJ databases">
        <title>Genome analysis of coral dinoflagellate symbionts highlights evolutionary adaptations to a symbiotic lifestyle.</title>
        <authorList>
            <person name="Aranda M."/>
            <person name="Li Y."/>
            <person name="Liew Y.J."/>
            <person name="Baumgarten S."/>
            <person name="Simakov O."/>
            <person name="Wilson M."/>
            <person name="Piel J."/>
            <person name="Ashoor H."/>
            <person name="Bougouffa S."/>
            <person name="Bajic V.B."/>
            <person name="Ryu T."/>
            <person name="Ravasi T."/>
            <person name="Bayer T."/>
            <person name="Micklem G."/>
            <person name="Kim H."/>
            <person name="Bhak J."/>
            <person name="Lajeunesse T.C."/>
            <person name="Voolstra C.R."/>
        </authorList>
    </citation>
    <scope>NUCLEOTIDE SEQUENCE [LARGE SCALE GENOMIC DNA]</scope>
    <source>
        <strain evidence="4 5">CCMP2467</strain>
    </source>
</reference>
<evidence type="ECO:0000256" key="3">
    <source>
        <dbReference type="PROSITE-ProRule" id="PRU00023"/>
    </source>
</evidence>
<dbReference type="SUPFAM" id="SSF48403">
    <property type="entry name" value="Ankyrin repeat"/>
    <property type="match status" value="1"/>
</dbReference>
<protein>
    <submittedName>
        <fullName evidence="4">Ankyrin-1</fullName>
    </submittedName>
</protein>
<sequence length="507" mass="54391">MLRIQTVSGEELLALDLASFLETQPAGMQPVRALTQHLNSICGVSRFRQRLICLDGKMVLDDDGTLRPGEVQVVLLSFCPPSTNDQVTALRDAAGRGMSAEVDTLLQRPQDPDLGDPAPLFEASKHGQTEVARLLLEANADKDKATQDGRTPLYTAAQEGQLEAVRLLLEANANTDKARLGGTTPLFVAAAYGQLEVVRLLLEGNADKDKAAQDGATPLFIAAQEGQLEVARLLLEANADKDKAMLDGATPLFIAAQKGQLEVARLLLEANANMDKAAQDGTTPFFVAASYGQLEVVRLLLEASADMDKATHAGATPLFIAAQKGHVEADELLLCMGLLGCSKGRSTDLAFRFDFPHFKRVAMVVVGEPPEVLRRASAMQIQDELQDTASQQELGVVGAFKAKAHAVLLAEKQAALGACLPCPRPALPCPALPCPALPCFGFGQFAKGPGRGFLWRSLSNLAQKAFCPARQRTQAGAAGDQSQMEVHTAWLLEQDQKALLYRRRKGL</sequence>
<dbReference type="PROSITE" id="PS50297">
    <property type="entry name" value="ANK_REP_REGION"/>
    <property type="match status" value="5"/>
</dbReference>
<dbReference type="Gene3D" id="1.25.40.20">
    <property type="entry name" value="Ankyrin repeat-containing domain"/>
    <property type="match status" value="3"/>
</dbReference>
<dbReference type="OrthoDB" id="194358at2759"/>
<feature type="repeat" description="ANK" evidence="3">
    <location>
        <begin position="247"/>
        <end position="279"/>
    </location>
</feature>